<gene>
    <name evidence="1" type="ORF">ACFSW6_16615</name>
</gene>
<keyword evidence="2" id="KW-1185">Reference proteome</keyword>
<evidence type="ECO:0000313" key="1">
    <source>
        <dbReference type="EMBL" id="MFD2755699.1"/>
    </source>
</evidence>
<evidence type="ECO:0000313" key="2">
    <source>
        <dbReference type="Proteomes" id="UP001597463"/>
    </source>
</evidence>
<dbReference type="EMBL" id="JBHUMV010000007">
    <property type="protein sequence ID" value="MFD2755699.1"/>
    <property type="molecule type" value="Genomic_DNA"/>
</dbReference>
<name>A0ABW5UQQ3_9BURK</name>
<proteinExistence type="predicted"/>
<protein>
    <submittedName>
        <fullName evidence="1">Uncharacterized protein</fullName>
    </submittedName>
</protein>
<accession>A0ABW5UQQ3</accession>
<dbReference type="RefSeq" id="WP_083526745.1">
    <property type="nucleotide sequence ID" value="NZ_BCNT01000017.1"/>
</dbReference>
<reference evidence="2" key="1">
    <citation type="journal article" date="2019" name="Int. J. Syst. Evol. Microbiol.">
        <title>The Global Catalogue of Microorganisms (GCM) 10K type strain sequencing project: providing services to taxonomists for standard genome sequencing and annotation.</title>
        <authorList>
            <consortium name="The Broad Institute Genomics Platform"/>
            <consortium name="The Broad Institute Genome Sequencing Center for Infectious Disease"/>
            <person name="Wu L."/>
            <person name="Ma J."/>
        </authorList>
    </citation>
    <scope>NUCLEOTIDE SEQUENCE [LARGE SCALE GENOMIC DNA]</scope>
    <source>
        <strain evidence="2">TISTR 1906</strain>
    </source>
</reference>
<sequence length="78" mass="8231">MTTSHIPKGSMCTSCSRGSSACADLRFHSMQPIQRYQDGTTAVKCVNHQAADATTPPMCLSCGARNHPLPDGSLPCGH</sequence>
<comment type="caution">
    <text evidence="1">The sequence shown here is derived from an EMBL/GenBank/DDBJ whole genome shotgun (WGS) entry which is preliminary data.</text>
</comment>
<dbReference type="Proteomes" id="UP001597463">
    <property type="component" value="Unassembled WGS sequence"/>
</dbReference>
<organism evidence="1 2">
    <name type="scientific">Comamonas terrae</name>
    <dbReference type="NCBI Taxonomy" id="673548"/>
    <lineage>
        <taxon>Bacteria</taxon>
        <taxon>Pseudomonadati</taxon>
        <taxon>Pseudomonadota</taxon>
        <taxon>Betaproteobacteria</taxon>
        <taxon>Burkholderiales</taxon>
        <taxon>Comamonadaceae</taxon>
        <taxon>Comamonas</taxon>
    </lineage>
</organism>